<dbReference type="InterPro" id="IPR019510">
    <property type="entry name" value="AKAP7-like_phosphoesterase"/>
</dbReference>
<protein>
    <recommendedName>
        <fullName evidence="1">A-kinase anchor protein 7-like phosphoesterase domain-containing protein</fullName>
    </recommendedName>
</protein>
<dbReference type="SUPFAM" id="SSF54791">
    <property type="entry name" value="Eukaryotic type KH-domain (KH-domain type I)"/>
    <property type="match status" value="1"/>
</dbReference>
<dbReference type="AlphaFoldDB" id="A0AAN7P3H8"/>
<dbReference type="PANTHER" id="PTHR13360">
    <property type="entry name" value="ACTIVATING SIGNAL COINTEGRATOR 1 COMPLEX SUBUNIT 1"/>
    <property type="match status" value="1"/>
</dbReference>
<proteinExistence type="predicted"/>
<organism evidence="2 3">
    <name type="scientific">Aquatica leii</name>
    <dbReference type="NCBI Taxonomy" id="1421715"/>
    <lineage>
        <taxon>Eukaryota</taxon>
        <taxon>Metazoa</taxon>
        <taxon>Ecdysozoa</taxon>
        <taxon>Arthropoda</taxon>
        <taxon>Hexapoda</taxon>
        <taxon>Insecta</taxon>
        <taxon>Pterygota</taxon>
        <taxon>Neoptera</taxon>
        <taxon>Endopterygota</taxon>
        <taxon>Coleoptera</taxon>
        <taxon>Polyphaga</taxon>
        <taxon>Elateriformia</taxon>
        <taxon>Elateroidea</taxon>
        <taxon>Lampyridae</taxon>
        <taxon>Luciolinae</taxon>
        <taxon>Aquatica</taxon>
    </lineage>
</organism>
<dbReference type="Gene3D" id="3.90.1140.10">
    <property type="entry name" value="Cyclic phosphodiesterase"/>
    <property type="match status" value="1"/>
</dbReference>
<dbReference type="InterPro" id="IPR036612">
    <property type="entry name" value="KH_dom_type_1_sf"/>
</dbReference>
<dbReference type="PANTHER" id="PTHR13360:SF1">
    <property type="entry name" value="ACTIVATING SIGNAL COINTEGRATOR 1 COMPLEX SUBUNIT 1"/>
    <property type="match status" value="1"/>
</dbReference>
<dbReference type="EMBL" id="JARPUR010000003">
    <property type="protein sequence ID" value="KAK4879745.1"/>
    <property type="molecule type" value="Genomic_DNA"/>
</dbReference>
<dbReference type="Proteomes" id="UP001353858">
    <property type="component" value="Unassembled WGS sequence"/>
</dbReference>
<feature type="domain" description="A-kinase anchor protein 7-like phosphoesterase" evidence="1">
    <location>
        <begin position="139"/>
        <end position="355"/>
    </location>
</feature>
<evidence type="ECO:0000259" key="1">
    <source>
        <dbReference type="Pfam" id="PF10469"/>
    </source>
</evidence>
<dbReference type="GO" id="GO:0005634">
    <property type="term" value="C:nucleus"/>
    <property type="evidence" value="ECO:0007669"/>
    <property type="project" value="TreeGrafter"/>
</dbReference>
<dbReference type="InterPro" id="IPR009210">
    <property type="entry name" value="ASCC1"/>
</dbReference>
<sequence>MSKTISPKPLRMWIDGTCFQVKRLEKMNKLKKTTIAQSESETACSTPLEDNKFLITRSENNVSTSFKLPSIYYIRLHRFTDFSLKTLEQETHTTISIPEKDVDGCIVISGENDFDVIKARHQLHSVIGELREKLTAAQFISIPVLSEEVQRNFEKFKQEILNGDPIDGVEESIFQSSLKLHLTIAVFALMNDSEKEEAVAALSACKTEVIEPLLATSGPWKIQVSGIDCMTENYFKANVLYANAKIVNDTDEDLLQKIANAILEYFYERGLVIQYKETVKLHVTLINTRYRRSSAQNTPKKVRVYYKKQPFNAMSIMNKYKDFCFGESVFDSLHLSCMSSVGEDGFYVPLSIIRF</sequence>
<comment type="caution">
    <text evidence="2">The sequence shown here is derived from an EMBL/GenBank/DDBJ whole genome shotgun (WGS) entry which is preliminary data.</text>
</comment>
<accession>A0AAN7P3H8</accession>
<dbReference type="GO" id="GO:0006355">
    <property type="term" value="P:regulation of DNA-templated transcription"/>
    <property type="evidence" value="ECO:0007669"/>
    <property type="project" value="TreeGrafter"/>
</dbReference>
<name>A0AAN7P3H8_9COLE</name>
<evidence type="ECO:0000313" key="3">
    <source>
        <dbReference type="Proteomes" id="UP001353858"/>
    </source>
</evidence>
<dbReference type="GO" id="GO:0006307">
    <property type="term" value="P:DNA alkylation repair"/>
    <property type="evidence" value="ECO:0007669"/>
    <property type="project" value="InterPro"/>
</dbReference>
<dbReference type="GO" id="GO:0003723">
    <property type="term" value="F:RNA binding"/>
    <property type="evidence" value="ECO:0007669"/>
    <property type="project" value="InterPro"/>
</dbReference>
<keyword evidence="3" id="KW-1185">Reference proteome</keyword>
<dbReference type="Pfam" id="PF10469">
    <property type="entry name" value="AKAP7_NLS"/>
    <property type="match status" value="1"/>
</dbReference>
<reference evidence="3" key="1">
    <citation type="submission" date="2023-01" db="EMBL/GenBank/DDBJ databases">
        <title>Key to firefly adult light organ development and bioluminescence: homeobox transcription factors regulate luciferase expression and transportation to peroxisome.</title>
        <authorList>
            <person name="Fu X."/>
        </authorList>
    </citation>
    <scope>NUCLEOTIDE SEQUENCE [LARGE SCALE GENOMIC DNA]</scope>
</reference>
<gene>
    <name evidence="2" type="ORF">RN001_007891</name>
</gene>
<evidence type="ECO:0000313" key="2">
    <source>
        <dbReference type="EMBL" id="KAK4879745.1"/>
    </source>
</evidence>